<dbReference type="CDD" id="cd00207">
    <property type="entry name" value="fer2"/>
    <property type="match status" value="1"/>
</dbReference>
<protein>
    <submittedName>
        <fullName evidence="3">2Fe-2S iron-sulfur cluster binding domain-containing protein</fullName>
    </submittedName>
</protein>
<reference evidence="3" key="1">
    <citation type="submission" date="2022-05" db="EMBL/GenBank/DDBJ databases">
        <authorList>
            <person name="Sun H.-N."/>
        </authorList>
    </citation>
    <scope>NUCLEOTIDE SEQUENCE</scope>
    <source>
        <strain evidence="3">HB14</strain>
    </source>
</reference>
<comment type="caution">
    <text evidence="3">The sequence shown here is derived from an EMBL/GenBank/DDBJ whole genome shotgun (WGS) entry which is preliminary data.</text>
</comment>
<dbReference type="EMBL" id="JAMFTH010000001">
    <property type="protein sequence ID" value="MCP8899333.1"/>
    <property type="molecule type" value="Genomic_DNA"/>
</dbReference>
<dbReference type="InterPro" id="IPR039261">
    <property type="entry name" value="FNR_nucleotide-bd"/>
</dbReference>
<proteinExistence type="predicted"/>
<feature type="domain" description="2Fe-2S ferredoxin-type" evidence="1">
    <location>
        <begin position="1"/>
        <end position="90"/>
    </location>
</feature>
<dbReference type="SUPFAM" id="SSF63380">
    <property type="entry name" value="Riboflavin synthase domain-like"/>
    <property type="match status" value="1"/>
</dbReference>
<keyword evidence="4" id="KW-1185">Reference proteome</keyword>
<dbReference type="InterPro" id="IPR012675">
    <property type="entry name" value="Beta-grasp_dom_sf"/>
</dbReference>
<reference evidence="3" key="2">
    <citation type="submission" date="2023-01" db="EMBL/GenBank/DDBJ databases">
        <title>Gilvimarinus xylanilyticus HB14 isolated from Caulerpa lentillifera aquaculture base in Hainan, China.</title>
        <authorList>
            <person name="Zhang Y.-J."/>
        </authorList>
    </citation>
    <scope>NUCLEOTIDE SEQUENCE</scope>
    <source>
        <strain evidence="3">HB14</strain>
    </source>
</reference>
<gene>
    <name evidence="3" type="ORF">M6D89_08505</name>
</gene>
<dbReference type="PANTHER" id="PTHR47354">
    <property type="entry name" value="NADH OXIDOREDUCTASE HCR"/>
    <property type="match status" value="1"/>
</dbReference>
<dbReference type="InterPro" id="IPR036010">
    <property type="entry name" value="2Fe-2S_ferredoxin-like_sf"/>
</dbReference>
<dbReference type="PROSITE" id="PS51384">
    <property type="entry name" value="FAD_FR"/>
    <property type="match status" value="1"/>
</dbReference>
<dbReference type="SUPFAM" id="SSF52343">
    <property type="entry name" value="Ferredoxin reductase-like, C-terminal NADP-linked domain"/>
    <property type="match status" value="1"/>
</dbReference>
<dbReference type="Pfam" id="PF00970">
    <property type="entry name" value="FAD_binding_6"/>
    <property type="match status" value="1"/>
</dbReference>
<dbReference type="Gene3D" id="3.10.20.30">
    <property type="match status" value="1"/>
</dbReference>
<accession>A0A9X2I235</accession>
<name>A0A9X2I235_9GAMM</name>
<dbReference type="Gene3D" id="3.40.50.80">
    <property type="entry name" value="Nucleotide-binding domain of ferredoxin-NADP reductase (FNR) module"/>
    <property type="match status" value="1"/>
</dbReference>
<dbReference type="InterPro" id="IPR001433">
    <property type="entry name" value="OxRdtase_FAD/NAD-bd"/>
</dbReference>
<dbReference type="Pfam" id="PF00175">
    <property type="entry name" value="NAD_binding_1"/>
    <property type="match status" value="1"/>
</dbReference>
<feature type="domain" description="FAD-binding FR-type" evidence="2">
    <location>
        <begin position="89"/>
        <end position="183"/>
    </location>
</feature>
<evidence type="ECO:0000313" key="3">
    <source>
        <dbReference type="EMBL" id="MCP8899333.1"/>
    </source>
</evidence>
<evidence type="ECO:0000259" key="2">
    <source>
        <dbReference type="PROSITE" id="PS51384"/>
    </source>
</evidence>
<dbReference type="Gene3D" id="2.40.30.10">
    <property type="entry name" value="Translation factors"/>
    <property type="match status" value="1"/>
</dbReference>
<dbReference type="RefSeq" id="WP_253967584.1">
    <property type="nucleotide sequence ID" value="NZ_JAMFTH010000001.1"/>
</dbReference>
<dbReference type="PROSITE" id="PS51085">
    <property type="entry name" value="2FE2S_FER_2"/>
    <property type="match status" value="1"/>
</dbReference>
<dbReference type="PRINTS" id="PR00410">
    <property type="entry name" value="PHEHYDRXLASE"/>
</dbReference>
<dbReference type="InterPro" id="IPR050415">
    <property type="entry name" value="MRET"/>
</dbReference>
<organism evidence="3 4">
    <name type="scientific">Gilvimarinus xylanilyticus</name>
    <dbReference type="NCBI Taxonomy" id="2944139"/>
    <lineage>
        <taxon>Bacteria</taxon>
        <taxon>Pseudomonadati</taxon>
        <taxon>Pseudomonadota</taxon>
        <taxon>Gammaproteobacteria</taxon>
        <taxon>Cellvibrionales</taxon>
        <taxon>Cellvibrionaceae</taxon>
        <taxon>Gilvimarinus</taxon>
    </lineage>
</organism>
<dbReference type="SUPFAM" id="SSF54292">
    <property type="entry name" value="2Fe-2S ferredoxin-like"/>
    <property type="match status" value="1"/>
</dbReference>
<dbReference type="GO" id="GO:0051536">
    <property type="term" value="F:iron-sulfur cluster binding"/>
    <property type="evidence" value="ECO:0007669"/>
    <property type="project" value="InterPro"/>
</dbReference>
<dbReference type="PANTHER" id="PTHR47354:SF3">
    <property type="entry name" value="OXIDOREDUCTASE-RELATED"/>
    <property type="match status" value="1"/>
</dbReference>
<dbReference type="InterPro" id="IPR008333">
    <property type="entry name" value="Cbr1-like_FAD-bd_dom"/>
</dbReference>
<dbReference type="Proteomes" id="UP001139319">
    <property type="component" value="Unassembled WGS sequence"/>
</dbReference>
<sequence>MTKVFIDDKAIDWPTQQPLLDVLRQQGYPVAFSCRSGVCQSCQVRITQGTPPAAAQAGLTVAQKEKQLVLSCCCYSEQDLGVSLYDPREEQVTAEVLSVTSLADDIIELRLRAPVAFHGGQYMTLWRDAQTPRNYSIASAADDDHLSFHIQVRPDGQFSRWAKQLSPTDHLSIYGPLGDCHYQPEHSERPLLLAACGTGIAPLYAVAREALAKGHSHNIHILYAARSAARLYWRKPLEQLAQNHAQVRLDCLILEDPSEGKRKPANVYEFVRSELTGLQNHQIFLCGAPSFVQKMRKQCFMAGARPRQVCFDAFEAGR</sequence>
<evidence type="ECO:0000259" key="1">
    <source>
        <dbReference type="PROSITE" id="PS51085"/>
    </source>
</evidence>
<dbReference type="GO" id="GO:0016491">
    <property type="term" value="F:oxidoreductase activity"/>
    <property type="evidence" value="ECO:0007669"/>
    <property type="project" value="InterPro"/>
</dbReference>
<dbReference type="InterPro" id="IPR017938">
    <property type="entry name" value="Riboflavin_synthase-like_b-brl"/>
</dbReference>
<dbReference type="AlphaFoldDB" id="A0A9X2I235"/>
<dbReference type="Pfam" id="PF00111">
    <property type="entry name" value="Fer2"/>
    <property type="match status" value="1"/>
</dbReference>
<dbReference type="InterPro" id="IPR017927">
    <property type="entry name" value="FAD-bd_FR_type"/>
</dbReference>
<evidence type="ECO:0000313" key="4">
    <source>
        <dbReference type="Proteomes" id="UP001139319"/>
    </source>
</evidence>
<dbReference type="InterPro" id="IPR001041">
    <property type="entry name" value="2Fe-2S_ferredoxin-type"/>
</dbReference>